<dbReference type="InterPro" id="IPR000192">
    <property type="entry name" value="Aminotrans_V_dom"/>
</dbReference>
<evidence type="ECO:0000256" key="1">
    <source>
        <dbReference type="ARBA" id="ARBA00022898"/>
    </source>
</evidence>
<dbReference type="PANTHER" id="PTHR43092:SF2">
    <property type="entry name" value="HERCYNYLCYSTEINE SULFOXIDE LYASE"/>
    <property type="match status" value="1"/>
</dbReference>
<name>A0A2R8BMD0_9RHOB</name>
<reference evidence="3 4" key="1">
    <citation type="submission" date="2018-03" db="EMBL/GenBank/DDBJ databases">
        <authorList>
            <person name="Keele B.F."/>
        </authorList>
    </citation>
    <scope>NUCLEOTIDE SEQUENCE [LARGE SCALE GENOMIC DNA]</scope>
    <source>
        <strain evidence="3 4">CECT 8626</strain>
    </source>
</reference>
<dbReference type="InterPro" id="IPR015424">
    <property type="entry name" value="PyrdxlP-dep_Trfase"/>
</dbReference>
<sequence length="383" mass="42057">MTDYGRSNIAAFYLDPSVLHLNHGAYGAVPRRVMAALQHYQTEAEARCSTFFRDRYDPMLTERLDLVARRYGGQGCEWVFVENATAACNAIFLSCRLEAGDEILFTSAIYGAVRNALLHWQGTRGITLTELPMRLPVEDPAQVVDLVRAALSPKVKLLVIDHVTSTSALRLPVGEIAALCRESSTRVLVDGAHGPGQIALDVPALGVDYYTGNAHKWHFAPKGCAMLWVRPGLGGTVHPTVISHGYRTGLHGEFNWIGTRDASAWFAFRDAVEAHDGFGGKALMRRNRDLAAEAGACLAEALGTVVAGPPEMQVAMSTILLPVKADATASERIQRDFSTHYAMETSFVPWEDRLAIRISAQVYNELEDYETLVTALKDYFDLS</sequence>
<dbReference type="EMBL" id="OMOQ01000003">
    <property type="protein sequence ID" value="SPH24566.1"/>
    <property type="molecule type" value="Genomic_DNA"/>
</dbReference>
<dbReference type="Pfam" id="PF00266">
    <property type="entry name" value="Aminotran_5"/>
    <property type="match status" value="1"/>
</dbReference>
<dbReference type="Gene3D" id="3.90.1150.10">
    <property type="entry name" value="Aspartate Aminotransferase, domain 1"/>
    <property type="match status" value="1"/>
</dbReference>
<dbReference type="Proteomes" id="UP000244924">
    <property type="component" value="Unassembled WGS sequence"/>
</dbReference>
<dbReference type="InterPro" id="IPR015422">
    <property type="entry name" value="PyrdxlP-dep_Trfase_small"/>
</dbReference>
<gene>
    <name evidence="3" type="primary">cefD</name>
    <name evidence="3" type="ORF">DEA8626_03618</name>
</gene>
<dbReference type="InterPro" id="IPR015421">
    <property type="entry name" value="PyrdxlP-dep_Trfase_major"/>
</dbReference>
<dbReference type="GO" id="GO:0045439">
    <property type="term" value="F:isopenicillin-N epimerase activity"/>
    <property type="evidence" value="ECO:0007669"/>
    <property type="project" value="UniProtKB-EC"/>
</dbReference>
<evidence type="ECO:0000313" key="4">
    <source>
        <dbReference type="Proteomes" id="UP000244924"/>
    </source>
</evidence>
<proteinExistence type="predicted"/>
<keyword evidence="3" id="KW-0413">Isomerase</keyword>
<feature type="domain" description="Aminotransferase class V" evidence="2">
    <location>
        <begin position="28"/>
        <end position="323"/>
    </location>
</feature>
<accession>A0A2R8BMD0</accession>
<evidence type="ECO:0000259" key="2">
    <source>
        <dbReference type="Pfam" id="PF00266"/>
    </source>
</evidence>
<protein>
    <submittedName>
        <fullName evidence="3">Isopenicillin N epimerase</fullName>
        <ecNumber evidence="3">5.1.1.17</ecNumber>
    </submittedName>
</protein>
<dbReference type="Gene3D" id="3.40.640.10">
    <property type="entry name" value="Type I PLP-dependent aspartate aminotransferase-like (Major domain)"/>
    <property type="match status" value="1"/>
</dbReference>
<dbReference type="SUPFAM" id="SSF53383">
    <property type="entry name" value="PLP-dependent transferases"/>
    <property type="match status" value="1"/>
</dbReference>
<dbReference type="EC" id="5.1.1.17" evidence="3"/>
<evidence type="ECO:0000313" key="3">
    <source>
        <dbReference type="EMBL" id="SPH24566.1"/>
    </source>
</evidence>
<dbReference type="RefSeq" id="WP_181366509.1">
    <property type="nucleotide sequence ID" value="NZ_OMOQ01000003.1"/>
</dbReference>
<keyword evidence="1" id="KW-0663">Pyridoxal phosphate</keyword>
<organism evidence="3 4">
    <name type="scientific">Albidovulum aquaemixtae</name>
    <dbReference type="NCBI Taxonomy" id="1542388"/>
    <lineage>
        <taxon>Bacteria</taxon>
        <taxon>Pseudomonadati</taxon>
        <taxon>Pseudomonadota</taxon>
        <taxon>Alphaproteobacteria</taxon>
        <taxon>Rhodobacterales</taxon>
        <taxon>Paracoccaceae</taxon>
        <taxon>Albidovulum</taxon>
    </lineage>
</organism>
<dbReference type="PANTHER" id="PTHR43092">
    <property type="entry name" value="L-CYSTEINE DESULFHYDRASE"/>
    <property type="match status" value="1"/>
</dbReference>
<keyword evidence="4" id="KW-1185">Reference proteome</keyword>
<dbReference type="AlphaFoldDB" id="A0A2R8BMD0"/>